<dbReference type="GeneID" id="106813497"/>
<organism evidence="2 3">
    <name type="scientific">Priapulus caudatus</name>
    <name type="common">Priapulid worm</name>
    <dbReference type="NCBI Taxonomy" id="37621"/>
    <lineage>
        <taxon>Eukaryota</taxon>
        <taxon>Metazoa</taxon>
        <taxon>Ecdysozoa</taxon>
        <taxon>Scalidophora</taxon>
        <taxon>Priapulida</taxon>
        <taxon>Priapulimorpha</taxon>
        <taxon>Priapulimorphida</taxon>
        <taxon>Priapulidae</taxon>
        <taxon>Priapulus</taxon>
    </lineage>
</organism>
<protein>
    <submittedName>
        <fullName evidence="3">Uncharacterized protein LOC106813497</fullName>
    </submittedName>
</protein>
<proteinExistence type="predicted"/>
<dbReference type="Proteomes" id="UP000695022">
    <property type="component" value="Unplaced"/>
</dbReference>
<gene>
    <name evidence="3" type="primary">LOC106813497</name>
</gene>
<accession>A0ABM1ELQ5</accession>
<evidence type="ECO:0000313" key="2">
    <source>
        <dbReference type="Proteomes" id="UP000695022"/>
    </source>
</evidence>
<evidence type="ECO:0000256" key="1">
    <source>
        <dbReference type="SAM" id="MobiDB-lite"/>
    </source>
</evidence>
<feature type="region of interest" description="Disordered" evidence="1">
    <location>
        <begin position="1"/>
        <end position="47"/>
    </location>
</feature>
<dbReference type="RefSeq" id="XP_014673126.1">
    <property type="nucleotide sequence ID" value="XM_014817640.1"/>
</dbReference>
<sequence>MSDNQIEQDVQRPEQEELAAGDAQKKSKETANGIENPFRPGGSLDHEADVILDAIKHGRPLTPTGDMPVQEEMIGWSATSNVSSAPPGGHGDAVDTNQVQLKDGQTAEVEGGVVTPAGGGAEQAEKVTIEKKPKKCCTIL</sequence>
<reference evidence="3" key="1">
    <citation type="submission" date="2025-08" db="UniProtKB">
        <authorList>
            <consortium name="RefSeq"/>
        </authorList>
    </citation>
    <scope>IDENTIFICATION</scope>
</reference>
<evidence type="ECO:0000313" key="3">
    <source>
        <dbReference type="RefSeq" id="XP_014673126.1"/>
    </source>
</evidence>
<keyword evidence="2" id="KW-1185">Reference proteome</keyword>
<name>A0ABM1ELQ5_PRICU</name>